<keyword evidence="1" id="KW-0812">Transmembrane</keyword>
<accession>A0A3S9A9F5</accession>
<keyword evidence="3" id="KW-1185">Reference proteome</keyword>
<dbReference type="Pfam" id="PF03845">
    <property type="entry name" value="Spore_permease"/>
    <property type="match status" value="1"/>
</dbReference>
<protein>
    <submittedName>
        <fullName evidence="2">Uncharacterized protein</fullName>
    </submittedName>
</protein>
<evidence type="ECO:0000256" key="1">
    <source>
        <dbReference type="SAM" id="Phobius"/>
    </source>
</evidence>
<dbReference type="InterPro" id="IPR004761">
    <property type="entry name" value="Spore_GerAB"/>
</dbReference>
<keyword evidence="1" id="KW-1133">Transmembrane helix</keyword>
<organism evidence="2 3">
    <name type="scientific">Paenibacillus albus</name>
    <dbReference type="NCBI Taxonomy" id="2495582"/>
    <lineage>
        <taxon>Bacteria</taxon>
        <taxon>Bacillati</taxon>
        <taxon>Bacillota</taxon>
        <taxon>Bacilli</taxon>
        <taxon>Bacillales</taxon>
        <taxon>Paenibacillaceae</taxon>
        <taxon>Paenibacillus</taxon>
    </lineage>
</organism>
<dbReference type="GO" id="GO:0009847">
    <property type="term" value="P:spore germination"/>
    <property type="evidence" value="ECO:0007669"/>
    <property type="project" value="InterPro"/>
</dbReference>
<reference evidence="3" key="1">
    <citation type="submission" date="2018-12" db="EMBL/GenBank/DDBJ databases">
        <title>Genome sequence of Peanibacillus sp.</title>
        <authorList>
            <person name="Subramani G."/>
            <person name="Srinivasan S."/>
            <person name="Kim M.K."/>
        </authorList>
    </citation>
    <scope>NUCLEOTIDE SEQUENCE [LARGE SCALE GENOMIC DNA]</scope>
    <source>
        <strain evidence="3">18JY67-1</strain>
    </source>
</reference>
<dbReference type="EMBL" id="CP034437">
    <property type="protein sequence ID" value="AZN42372.1"/>
    <property type="molecule type" value="Genomic_DNA"/>
</dbReference>
<evidence type="ECO:0000313" key="2">
    <source>
        <dbReference type="EMBL" id="AZN42372.1"/>
    </source>
</evidence>
<evidence type="ECO:0000313" key="3">
    <source>
        <dbReference type="Proteomes" id="UP000272528"/>
    </source>
</evidence>
<dbReference type="AlphaFoldDB" id="A0A3S9A9F5"/>
<keyword evidence="1" id="KW-0472">Membrane</keyword>
<sequence>MTAKLQFSHLICLSLSMQYGVTAFTLPRQVASYIGTNGWAALYIFGAIAAFNIVLISLVYRFGKGDDIATIARRALPAFIINPLFFLIAIQWTVLGLTVSKDYLLVLRSLSFPTLPPASLYVLLGD</sequence>
<dbReference type="GO" id="GO:0016020">
    <property type="term" value="C:membrane"/>
    <property type="evidence" value="ECO:0007669"/>
    <property type="project" value="InterPro"/>
</dbReference>
<dbReference type="KEGG" id="palb:EJC50_23810"/>
<proteinExistence type="predicted"/>
<feature type="transmembrane region" description="Helical" evidence="1">
    <location>
        <begin position="39"/>
        <end position="63"/>
    </location>
</feature>
<name>A0A3S9A9F5_9BACL</name>
<dbReference type="Proteomes" id="UP000272528">
    <property type="component" value="Chromosome"/>
</dbReference>
<feature type="transmembrane region" description="Helical" evidence="1">
    <location>
        <begin position="75"/>
        <end position="97"/>
    </location>
</feature>
<gene>
    <name evidence="2" type="ORF">EJC50_23810</name>
</gene>
<dbReference type="RefSeq" id="WP_126018060.1">
    <property type="nucleotide sequence ID" value="NZ_CP034437.1"/>
</dbReference>
<dbReference type="OrthoDB" id="2957438at2"/>